<feature type="transmembrane region" description="Helical" evidence="7">
    <location>
        <begin position="209"/>
        <end position="230"/>
    </location>
</feature>
<keyword evidence="3 7" id="KW-1133">Transmembrane helix</keyword>
<feature type="region of interest" description="Disordered" evidence="6">
    <location>
        <begin position="398"/>
        <end position="419"/>
    </location>
</feature>
<proteinExistence type="inferred from homology"/>
<name>A0AA40EU59_9PEZI</name>
<dbReference type="AlphaFoldDB" id="A0AA40EU59"/>
<evidence type="ECO:0000313" key="9">
    <source>
        <dbReference type="EMBL" id="KAK0745668.1"/>
    </source>
</evidence>
<gene>
    <name evidence="9" type="ORF">B0T18DRAFT_428782</name>
</gene>
<feature type="domain" description="Rhodopsin" evidence="8">
    <location>
        <begin position="60"/>
        <end position="309"/>
    </location>
</feature>
<feature type="region of interest" description="Disordered" evidence="6">
    <location>
        <begin position="1"/>
        <end position="29"/>
    </location>
</feature>
<dbReference type="PANTHER" id="PTHR33048:SF47">
    <property type="entry name" value="INTEGRAL MEMBRANE PROTEIN-RELATED"/>
    <property type="match status" value="1"/>
</dbReference>
<dbReference type="Pfam" id="PF20684">
    <property type="entry name" value="Fung_rhodopsin"/>
    <property type="match status" value="1"/>
</dbReference>
<dbReference type="EMBL" id="JAUKUD010000004">
    <property type="protein sequence ID" value="KAK0745668.1"/>
    <property type="molecule type" value="Genomic_DNA"/>
</dbReference>
<evidence type="ECO:0000256" key="1">
    <source>
        <dbReference type="ARBA" id="ARBA00004141"/>
    </source>
</evidence>
<comment type="similarity">
    <text evidence="5">Belongs to the SAT4 family.</text>
</comment>
<comment type="subcellular location">
    <subcellularLocation>
        <location evidence="1">Membrane</location>
        <topology evidence="1">Multi-pass membrane protein</topology>
    </subcellularLocation>
</comment>
<sequence>MSETQPPSSGPTPSPGGDPPPPPPGPYYGDPATLPHNSIRANIVAAGVICWAVAAVFVAMRFYTRTVLIRVLSWTDWCILLALVFSAGDLIALIDQVINGSGAHIWDLDPTAHDDAMAWFRATWYGLVMYFMSLLFTKLSILFLYIHIFTFKWARLAGQILMAIVIATHIFMLVATFTACVPLEAYWNFFIPRENVYCHPQTFWWANTGMHMVTDFLIFLLPMPIVWGITLPRRQKFMLFGIFGLGFVVCVISIVRLFELDRNQKRIAPGAPPYDFTYAAADIMYLTSVELNGAIICASCLTLKPLVARFAPRWLGSLGSRGGRAAGEATGNGRGPPTIGSERRRPPPVGGIDGELMREVEGQEPRLGNTWSVETGGYVEIDDTKRVWVDVETGETEKVVDERAGGSSTEEIVQRGGRR</sequence>
<feature type="transmembrane region" description="Helical" evidence="7">
    <location>
        <begin position="160"/>
        <end position="189"/>
    </location>
</feature>
<feature type="transmembrane region" description="Helical" evidence="7">
    <location>
        <begin position="237"/>
        <end position="258"/>
    </location>
</feature>
<feature type="region of interest" description="Disordered" evidence="6">
    <location>
        <begin position="321"/>
        <end position="354"/>
    </location>
</feature>
<feature type="compositionally biased region" description="Gly residues" evidence="6">
    <location>
        <begin position="321"/>
        <end position="334"/>
    </location>
</feature>
<protein>
    <recommendedName>
        <fullName evidence="8">Rhodopsin domain-containing protein</fullName>
    </recommendedName>
</protein>
<evidence type="ECO:0000256" key="6">
    <source>
        <dbReference type="SAM" id="MobiDB-lite"/>
    </source>
</evidence>
<accession>A0AA40EU59</accession>
<keyword evidence="4 7" id="KW-0472">Membrane</keyword>
<feature type="transmembrane region" description="Helical" evidence="7">
    <location>
        <begin position="127"/>
        <end position="148"/>
    </location>
</feature>
<evidence type="ECO:0000313" key="10">
    <source>
        <dbReference type="Proteomes" id="UP001172155"/>
    </source>
</evidence>
<feature type="transmembrane region" description="Helical" evidence="7">
    <location>
        <begin position="74"/>
        <end position="94"/>
    </location>
</feature>
<evidence type="ECO:0000259" key="8">
    <source>
        <dbReference type="Pfam" id="PF20684"/>
    </source>
</evidence>
<dbReference type="InterPro" id="IPR052337">
    <property type="entry name" value="SAT4-like"/>
</dbReference>
<comment type="caution">
    <text evidence="9">The sequence shown here is derived from an EMBL/GenBank/DDBJ whole genome shotgun (WGS) entry which is preliminary data.</text>
</comment>
<evidence type="ECO:0000256" key="5">
    <source>
        <dbReference type="ARBA" id="ARBA00038359"/>
    </source>
</evidence>
<dbReference type="PANTHER" id="PTHR33048">
    <property type="entry name" value="PTH11-LIKE INTEGRAL MEMBRANE PROTEIN (AFU_ORTHOLOGUE AFUA_5G11245)"/>
    <property type="match status" value="1"/>
</dbReference>
<feature type="transmembrane region" description="Helical" evidence="7">
    <location>
        <begin position="43"/>
        <end position="62"/>
    </location>
</feature>
<reference evidence="9" key="1">
    <citation type="submission" date="2023-06" db="EMBL/GenBank/DDBJ databases">
        <title>Genome-scale phylogeny and comparative genomics of the fungal order Sordariales.</title>
        <authorList>
            <consortium name="Lawrence Berkeley National Laboratory"/>
            <person name="Hensen N."/>
            <person name="Bonometti L."/>
            <person name="Westerberg I."/>
            <person name="Brannstrom I.O."/>
            <person name="Guillou S."/>
            <person name="Cros-Aarteil S."/>
            <person name="Calhoun S."/>
            <person name="Haridas S."/>
            <person name="Kuo A."/>
            <person name="Mondo S."/>
            <person name="Pangilinan J."/>
            <person name="Riley R."/>
            <person name="LaButti K."/>
            <person name="Andreopoulos B."/>
            <person name="Lipzen A."/>
            <person name="Chen C."/>
            <person name="Yanf M."/>
            <person name="Daum C."/>
            <person name="Ng V."/>
            <person name="Clum A."/>
            <person name="Steindorff A."/>
            <person name="Ohm R."/>
            <person name="Martin F."/>
            <person name="Silar P."/>
            <person name="Natvig D."/>
            <person name="Lalanne C."/>
            <person name="Gautier V."/>
            <person name="Ament-velasquez S.L."/>
            <person name="Kruys A."/>
            <person name="Hutchinson M.I."/>
            <person name="Powell A.J."/>
            <person name="Barry K."/>
            <person name="Miller A.N."/>
            <person name="Grigoriev I.V."/>
            <person name="Debuchy R."/>
            <person name="Gladieux P."/>
            <person name="Thoren M.H."/>
            <person name="Johannesson H."/>
        </authorList>
    </citation>
    <scope>NUCLEOTIDE SEQUENCE</scope>
    <source>
        <strain evidence="9">SMH3187-1</strain>
    </source>
</reference>
<keyword evidence="10" id="KW-1185">Reference proteome</keyword>
<evidence type="ECO:0000256" key="2">
    <source>
        <dbReference type="ARBA" id="ARBA00022692"/>
    </source>
</evidence>
<dbReference type="Proteomes" id="UP001172155">
    <property type="component" value="Unassembled WGS sequence"/>
</dbReference>
<evidence type="ECO:0000256" key="7">
    <source>
        <dbReference type="SAM" id="Phobius"/>
    </source>
</evidence>
<evidence type="ECO:0000256" key="3">
    <source>
        <dbReference type="ARBA" id="ARBA00022989"/>
    </source>
</evidence>
<dbReference type="InterPro" id="IPR049326">
    <property type="entry name" value="Rhodopsin_dom_fungi"/>
</dbReference>
<feature type="compositionally biased region" description="Pro residues" evidence="6">
    <location>
        <begin position="8"/>
        <end position="26"/>
    </location>
</feature>
<evidence type="ECO:0000256" key="4">
    <source>
        <dbReference type="ARBA" id="ARBA00023136"/>
    </source>
</evidence>
<keyword evidence="2 7" id="KW-0812">Transmembrane</keyword>
<dbReference type="GO" id="GO:0016020">
    <property type="term" value="C:membrane"/>
    <property type="evidence" value="ECO:0007669"/>
    <property type="project" value="UniProtKB-SubCell"/>
</dbReference>
<organism evidence="9 10">
    <name type="scientific">Schizothecium vesticola</name>
    <dbReference type="NCBI Taxonomy" id="314040"/>
    <lineage>
        <taxon>Eukaryota</taxon>
        <taxon>Fungi</taxon>
        <taxon>Dikarya</taxon>
        <taxon>Ascomycota</taxon>
        <taxon>Pezizomycotina</taxon>
        <taxon>Sordariomycetes</taxon>
        <taxon>Sordariomycetidae</taxon>
        <taxon>Sordariales</taxon>
        <taxon>Schizotheciaceae</taxon>
        <taxon>Schizothecium</taxon>
    </lineage>
</organism>